<dbReference type="Gene3D" id="1.10.10.10">
    <property type="entry name" value="Winged helix-like DNA-binding domain superfamily/Winged helix DNA-binding domain"/>
    <property type="match status" value="1"/>
</dbReference>
<feature type="domain" description="HTH lysR-type" evidence="5">
    <location>
        <begin position="1"/>
        <end position="56"/>
    </location>
</feature>
<evidence type="ECO:0000313" key="6">
    <source>
        <dbReference type="EMBL" id="MFD2728785.1"/>
    </source>
</evidence>
<dbReference type="PANTHER" id="PTHR30126">
    <property type="entry name" value="HTH-TYPE TRANSCRIPTIONAL REGULATOR"/>
    <property type="match status" value="1"/>
</dbReference>
<dbReference type="Gene3D" id="3.40.190.290">
    <property type="match status" value="1"/>
</dbReference>
<dbReference type="InterPro" id="IPR000847">
    <property type="entry name" value="LysR_HTH_N"/>
</dbReference>
<dbReference type="Pfam" id="PF00126">
    <property type="entry name" value="HTH_1"/>
    <property type="match status" value="1"/>
</dbReference>
<evidence type="ECO:0000259" key="5">
    <source>
        <dbReference type="PROSITE" id="PS50931"/>
    </source>
</evidence>
<dbReference type="RefSeq" id="WP_379980529.1">
    <property type="nucleotide sequence ID" value="NZ_JBHUMO010000034.1"/>
</dbReference>
<dbReference type="PROSITE" id="PS50931">
    <property type="entry name" value="HTH_LYSR"/>
    <property type="match status" value="1"/>
</dbReference>
<organism evidence="6 7">
    <name type="scientific">Enterococcus camelliae</name>
    <dbReference type="NCBI Taxonomy" id="453959"/>
    <lineage>
        <taxon>Bacteria</taxon>
        <taxon>Bacillati</taxon>
        <taxon>Bacillota</taxon>
        <taxon>Bacilli</taxon>
        <taxon>Lactobacillales</taxon>
        <taxon>Enterococcaceae</taxon>
        <taxon>Enterococcus</taxon>
    </lineage>
</organism>
<name>A0ABW5THN4_9ENTE</name>
<proteinExistence type="inferred from homology"/>
<evidence type="ECO:0000256" key="3">
    <source>
        <dbReference type="ARBA" id="ARBA00023125"/>
    </source>
</evidence>
<keyword evidence="7" id="KW-1185">Reference proteome</keyword>
<comment type="similarity">
    <text evidence="1">Belongs to the LysR transcriptional regulatory family.</text>
</comment>
<dbReference type="InterPro" id="IPR036390">
    <property type="entry name" value="WH_DNA-bd_sf"/>
</dbReference>
<keyword evidence="4" id="KW-0804">Transcription</keyword>
<evidence type="ECO:0000256" key="1">
    <source>
        <dbReference type="ARBA" id="ARBA00009437"/>
    </source>
</evidence>
<dbReference type="SUPFAM" id="SSF46785">
    <property type="entry name" value="Winged helix' DNA-binding domain"/>
    <property type="match status" value="1"/>
</dbReference>
<protein>
    <submittedName>
        <fullName evidence="6">LysR family transcriptional regulator</fullName>
    </submittedName>
</protein>
<dbReference type="Pfam" id="PF03466">
    <property type="entry name" value="LysR_substrate"/>
    <property type="match status" value="1"/>
</dbReference>
<keyword evidence="2" id="KW-0805">Transcription regulation</keyword>
<accession>A0ABW5THN4</accession>
<dbReference type="CDD" id="cd05466">
    <property type="entry name" value="PBP2_LTTR_substrate"/>
    <property type="match status" value="1"/>
</dbReference>
<dbReference type="PANTHER" id="PTHR30126:SF96">
    <property type="entry name" value="TRANSCRIPTIONAL REGULATORY PROTEIN, LYSR FAMILY"/>
    <property type="match status" value="1"/>
</dbReference>
<sequence length="312" mass="36041">MKDYLYFIAVAEEQSFSKAAKRLFMAQSSLSQAIKALEEELNVQLFERLPRGVKLTKPGQLVLEKAYEIQELEKSIYLDMNRFQQTFVGELTIGITNYWATLLLPKILNPFMAQYPNIRINVREASTRDLKKAFSTKQMDCILITCEAEELLNEERLVQTKIFEEPLKIAVSQSLLRWDQEQLLNQRRLASVPFIVLHEGQRLRSIFQEYFAQSGAYPAIFLETQSVFTAYELASAGFGATIIPQHLLSMVKPNPSLSLYGFEHLSQPFIWRLYGLVYKKHHLREPIETFFSLAQAALEEEEGKRNNLFLNG</sequence>
<reference evidence="7" key="1">
    <citation type="journal article" date="2019" name="Int. J. Syst. Evol. Microbiol.">
        <title>The Global Catalogue of Microorganisms (GCM) 10K type strain sequencing project: providing services to taxonomists for standard genome sequencing and annotation.</title>
        <authorList>
            <consortium name="The Broad Institute Genomics Platform"/>
            <consortium name="The Broad Institute Genome Sequencing Center for Infectious Disease"/>
            <person name="Wu L."/>
            <person name="Ma J."/>
        </authorList>
    </citation>
    <scope>NUCLEOTIDE SEQUENCE [LARGE SCALE GENOMIC DNA]</scope>
    <source>
        <strain evidence="7">TISTR 932</strain>
    </source>
</reference>
<comment type="caution">
    <text evidence="6">The sequence shown here is derived from an EMBL/GenBank/DDBJ whole genome shotgun (WGS) entry which is preliminary data.</text>
</comment>
<dbReference type="EMBL" id="JBHUMO010000034">
    <property type="protein sequence ID" value="MFD2728785.1"/>
    <property type="molecule type" value="Genomic_DNA"/>
</dbReference>
<evidence type="ECO:0000313" key="7">
    <source>
        <dbReference type="Proteomes" id="UP001597427"/>
    </source>
</evidence>
<dbReference type="InterPro" id="IPR005119">
    <property type="entry name" value="LysR_subst-bd"/>
</dbReference>
<evidence type="ECO:0000256" key="4">
    <source>
        <dbReference type="ARBA" id="ARBA00023163"/>
    </source>
</evidence>
<gene>
    <name evidence="6" type="ORF">ACFSR0_05010</name>
</gene>
<dbReference type="InterPro" id="IPR036388">
    <property type="entry name" value="WH-like_DNA-bd_sf"/>
</dbReference>
<dbReference type="Proteomes" id="UP001597427">
    <property type="component" value="Unassembled WGS sequence"/>
</dbReference>
<dbReference type="PRINTS" id="PR00039">
    <property type="entry name" value="HTHLYSR"/>
</dbReference>
<keyword evidence="3" id="KW-0238">DNA-binding</keyword>
<dbReference type="SUPFAM" id="SSF53850">
    <property type="entry name" value="Periplasmic binding protein-like II"/>
    <property type="match status" value="1"/>
</dbReference>
<evidence type="ECO:0000256" key="2">
    <source>
        <dbReference type="ARBA" id="ARBA00023015"/>
    </source>
</evidence>